<evidence type="ECO:0000313" key="6">
    <source>
        <dbReference type="Proteomes" id="UP000673691"/>
    </source>
</evidence>
<reference evidence="5 6" key="1">
    <citation type="journal article" name="Sci. Rep.">
        <title>Genome-scale phylogenetic analyses confirm Olpidium as the closest living zoosporic fungus to the non-flagellated, terrestrial fungi.</title>
        <authorList>
            <person name="Chang Y."/>
            <person name="Rochon D."/>
            <person name="Sekimoto S."/>
            <person name="Wang Y."/>
            <person name="Chovatia M."/>
            <person name="Sandor L."/>
            <person name="Salamov A."/>
            <person name="Grigoriev I.V."/>
            <person name="Stajich J.E."/>
            <person name="Spatafora J.W."/>
        </authorList>
    </citation>
    <scope>NUCLEOTIDE SEQUENCE [LARGE SCALE GENOMIC DNA]</scope>
    <source>
        <strain evidence="5">S191</strain>
    </source>
</reference>
<dbReference type="GO" id="GO:1990904">
    <property type="term" value="C:ribonucleoprotein complex"/>
    <property type="evidence" value="ECO:0007669"/>
    <property type="project" value="UniProtKB-KW"/>
</dbReference>
<organism evidence="5 6">
    <name type="scientific">Olpidium bornovanus</name>
    <dbReference type="NCBI Taxonomy" id="278681"/>
    <lineage>
        <taxon>Eukaryota</taxon>
        <taxon>Fungi</taxon>
        <taxon>Fungi incertae sedis</taxon>
        <taxon>Olpidiomycota</taxon>
        <taxon>Olpidiomycotina</taxon>
        <taxon>Olpidiomycetes</taxon>
        <taxon>Olpidiales</taxon>
        <taxon>Olpidiaceae</taxon>
        <taxon>Olpidium</taxon>
    </lineage>
</organism>
<feature type="compositionally biased region" description="Basic and acidic residues" evidence="4">
    <location>
        <begin position="173"/>
        <end position="188"/>
    </location>
</feature>
<comment type="caution">
    <text evidence="5">The sequence shown here is derived from an EMBL/GenBank/DDBJ whole genome shotgun (WGS) entry which is preliminary data.</text>
</comment>
<evidence type="ECO:0000256" key="3">
    <source>
        <dbReference type="ARBA" id="ARBA00023274"/>
    </source>
</evidence>
<keyword evidence="2" id="KW-0689">Ribosomal protein</keyword>
<dbReference type="Proteomes" id="UP000673691">
    <property type="component" value="Unassembled WGS sequence"/>
</dbReference>
<feature type="compositionally biased region" description="Basic residues" evidence="4">
    <location>
        <begin position="189"/>
        <end position="198"/>
    </location>
</feature>
<dbReference type="GO" id="GO:0005840">
    <property type="term" value="C:ribosome"/>
    <property type="evidence" value="ECO:0007669"/>
    <property type="project" value="UniProtKB-KW"/>
</dbReference>
<keyword evidence="6" id="KW-1185">Reference proteome</keyword>
<protein>
    <recommendedName>
        <fullName evidence="7">40S ribosomal protein S15</fullName>
    </recommendedName>
</protein>
<name>A0A8H8DHF2_9FUNG</name>
<gene>
    <name evidence="5" type="ORF">BJ554DRAFT_1033</name>
</gene>
<accession>A0A8H8DHF2</accession>
<dbReference type="Gene3D" id="3.30.860.10">
    <property type="entry name" value="30s Ribosomal Protein S19, Chain A"/>
    <property type="match status" value="1"/>
</dbReference>
<dbReference type="InterPro" id="IPR023575">
    <property type="entry name" value="Ribosomal_uS19_SF"/>
</dbReference>
<evidence type="ECO:0000256" key="2">
    <source>
        <dbReference type="ARBA" id="ARBA00022980"/>
    </source>
</evidence>
<feature type="region of interest" description="Disordered" evidence="4">
    <location>
        <begin position="1"/>
        <end position="44"/>
    </location>
</feature>
<dbReference type="GO" id="GO:0003735">
    <property type="term" value="F:structural constituent of ribosome"/>
    <property type="evidence" value="ECO:0007669"/>
    <property type="project" value="InterPro"/>
</dbReference>
<dbReference type="AlphaFoldDB" id="A0A8H8DHF2"/>
<evidence type="ECO:0000256" key="4">
    <source>
        <dbReference type="SAM" id="MobiDB-lite"/>
    </source>
</evidence>
<comment type="similarity">
    <text evidence="1">Belongs to the universal ribosomal protein uS19 family.</text>
</comment>
<feature type="region of interest" description="Disordered" evidence="4">
    <location>
        <begin position="167"/>
        <end position="198"/>
    </location>
</feature>
<evidence type="ECO:0008006" key="7">
    <source>
        <dbReference type="Google" id="ProtNLM"/>
    </source>
</evidence>
<sequence>MDGRLEVDGMAAGKPRPRLVCRPPPAPSAAAGKRARGEDGAGGAGGILGPSFGARPVRVPAACRAVQGAPFERALLEFAPFTGAKELNWRCCRTFGLEAPRGRLCLARGATLTRSRRCTARLQADNELNDAEMELKKKRTFRKFTYRGVELEQLLDMDSEAVRRRRRLTNARPGERRFPPLHKADRGLRAFRRTSRRD</sequence>
<dbReference type="EMBL" id="JAEFCI010008062">
    <property type="protein sequence ID" value="KAG5458694.1"/>
    <property type="molecule type" value="Genomic_DNA"/>
</dbReference>
<evidence type="ECO:0000313" key="5">
    <source>
        <dbReference type="EMBL" id="KAG5458694.1"/>
    </source>
</evidence>
<keyword evidence="3" id="KW-0687">Ribonucleoprotein</keyword>
<evidence type="ECO:0000256" key="1">
    <source>
        <dbReference type="ARBA" id="ARBA00007345"/>
    </source>
</evidence>
<proteinExistence type="inferred from homology"/>
<dbReference type="GO" id="GO:0006412">
    <property type="term" value="P:translation"/>
    <property type="evidence" value="ECO:0007669"/>
    <property type="project" value="InterPro"/>
</dbReference>